<dbReference type="RefSeq" id="XP_004359942.1">
    <property type="nucleotide sequence ID" value="XM_004359885.1"/>
</dbReference>
<dbReference type="SUPFAM" id="SSF51219">
    <property type="entry name" value="TRAP-like"/>
    <property type="match status" value="1"/>
</dbReference>
<evidence type="ECO:0000313" key="1">
    <source>
        <dbReference type="EMBL" id="EGG22091.1"/>
    </source>
</evidence>
<evidence type="ECO:0000313" key="2">
    <source>
        <dbReference type="Proteomes" id="UP000007797"/>
    </source>
</evidence>
<proteinExistence type="predicted"/>
<evidence type="ECO:0008006" key="3">
    <source>
        <dbReference type="Google" id="ProtNLM"/>
    </source>
</evidence>
<dbReference type="InterPro" id="IPR036983">
    <property type="entry name" value="AIM24_sf"/>
</dbReference>
<dbReference type="OrthoDB" id="1705416at2759"/>
<dbReference type="PANTHER" id="PTHR43657">
    <property type="entry name" value="TRYPTOPHAN RNA-BINDING ATTENUATOR PROTEIN-LIKE PROTEIN"/>
    <property type="match status" value="1"/>
</dbReference>
<dbReference type="PANTHER" id="PTHR43657:SF1">
    <property type="entry name" value="ALTERED INHERITANCE OF MITOCHONDRIA PROTEIN 24, MITOCHONDRIAL"/>
    <property type="match status" value="1"/>
</dbReference>
<keyword evidence="2" id="KW-1185">Reference proteome</keyword>
<dbReference type="InterPro" id="IPR002838">
    <property type="entry name" value="AIM24"/>
</dbReference>
<dbReference type="Pfam" id="PF01987">
    <property type="entry name" value="AIM24"/>
    <property type="match status" value="1"/>
</dbReference>
<name>F4PR34_CACFS</name>
<dbReference type="Proteomes" id="UP000007797">
    <property type="component" value="Unassembled WGS sequence"/>
</dbReference>
<dbReference type="EMBL" id="GL883010">
    <property type="protein sequence ID" value="EGG22091.1"/>
    <property type="molecule type" value="Genomic_DNA"/>
</dbReference>
<dbReference type="AlphaFoldDB" id="F4PR34"/>
<dbReference type="NCBIfam" id="TIGR00266">
    <property type="entry name" value="TIGR00266 family protein"/>
    <property type="match status" value="1"/>
</dbReference>
<dbReference type="GeneID" id="14873355"/>
<reference evidence="2" key="1">
    <citation type="journal article" date="2011" name="Genome Res.">
        <title>Phylogeny-wide analysis of social amoeba genomes highlights ancient origins for complex intercellular communication.</title>
        <authorList>
            <person name="Heidel A.J."/>
            <person name="Lawal H.M."/>
            <person name="Felder M."/>
            <person name="Schilde C."/>
            <person name="Helps N.R."/>
            <person name="Tunggal B."/>
            <person name="Rivero F."/>
            <person name="John U."/>
            <person name="Schleicher M."/>
            <person name="Eichinger L."/>
            <person name="Platzer M."/>
            <person name="Noegel A.A."/>
            <person name="Schaap P."/>
            <person name="Gloeckner G."/>
        </authorList>
    </citation>
    <scope>NUCLEOTIDE SEQUENCE [LARGE SCALE GENOMIC DNA]</scope>
    <source>
        <strain evidence="2">SH3</strain>
    </source>
</reference>
<dbReference type="STRING" id="1054147.F4PR34"/>
<dbReference type="InterPro" id="IPR016031">
    <property type="entry name" value="Trp_RNA-bd_attenuator-like_dom"/>
</dbReference>
<protein>
    <recommendedName>
        <fullName evidence="3">Altered inheritance of mitochondria protein 24, mitochondrial</fullName>
    </recommendedName>
</protein>
<dbReference type="OMA" id="WTASMRY"/>
<accession>F4PR34</accession>
<dbReference type="Gene3D" id="3.60.160.10">
    <property type="entry name" value="Mitochondrial biogenesis AIM24"/>
    <property type="match status" value="1"/>
</dbReference>
<gene>
    <name evidence="1" type="ORF">DFA_01981</name>
</gene>
<dbReference type="KEGG" id="dfa:DFA_01981"/>
<organism evidence="1 2">
    <name type="scientific">Cavenderia fasciculata</name>
    <name type="common">Slime mold</name>
    <name type="synonym">Dictyostelium fasciculatum</name>
    <dbReference type="NCBI Taxonomy" id="261658"/>
    <lineage>
        <taxon>Eukaryota</taxon>
        <taxon>Amoebozoa</taxon>
        <taxon>Evosea</taxon>
        <taxon>Eumycetozoa</taxon>
        <taxon>Dictyostelia</taxon>
        <taxon>Acytosteliales</taxon>
        <taxon>Cavenderiaceae</taxon>
        <taxon>Cavenderia</taxon>
    </lineage>
</organism>
<sequence length="234" mass="25665">MKYQQSSQSPYSMVYIYLDPGQQCRVERGAIVYYNMGITVQGKMNAGTEDGSSVGNFFKAVGRSLSSGESFWMTNVSSTAHGSMVAIAPPTSGQIIELQVSPNQTWLVNDGCFLACDPTVQYKMKKQKVKNSFLGTGGHWIMKTEGEGTMLINGFGDVVPIDLDGSAPVIVDNNNIVAWESTLSYESKHCSGTLGFRSGEGRVCHFTGKGRIYIMTRTYQQFANEIQRYLPSNG</sequence>